<evidence type="ECO:0000259" key="1">
    <source>
        <dbReference type="Pfam" id="PF00112"/>
    </source>
</evidence>
<feature type="domain" description="Peptidase C1A papain C-terminal" evidence="1">
    <location>
        <begin position="2"/>
        <end position="85"/>
    </location>
</feature>
<dbReference type="GO" id="GO:0006508">
    <property type="term" value="P:proteolysis"/>
    <property type="evidence" value="ECO:0007669"/>
    <property type="project" value="InterPro"/>
</dbReference>
<dbReference type="AlphaFoldDB" id="A0A8S3YE25"/>
<accession>A0A8S3YE25</accession>
<gene>
    <name evidence="2" type="ORF">PAPOLLO_LOCUS27505</name>
</gene>
<name>A0A8S3YE25_PARAO</name>
<keyword evidence="3" id="KW-1185">Reference proteome</keyword>
<evidence type="ECO:0000313" key="2">
    <source>
        <dbReference type="EMBL" id="CAG5058243.1"/>
    </source>
</evidence>
<reference evidence="2" key="1">
    <citation type="submission" date="2021-04" db="EMBL/GenBank/DDBJ databases">
        <authorList>
            <person name="Tunstrom K."/>
        </authorList>
    </citation>
    <scope>NUCLEOTIDE SEQUENCE</scope>
</reference>
<sequence>MGCDGGSLQAAFRYAARAGLAMEAQYPYLGKKGVCHYSHSLARVRPRRWATLPSGDEAALERALATIGPLAVAVNAAPITFQLYRFIIVFFFSLFKLPAPRKKLSLLNA</sequence>
<dbReference type="Proteomes" id="UP000691718">
    <property type="component" value="Unassembled WGS sequence"/>
</dbReference>
<dbReference type="GO" id="GO:0008234">
    <property type="term" value="F:cysteine-type peptidase activity"/>
    <property type="evidence" value="ECO:0007669"/>
    <property type="project" value="InterPro"/>
</dbReference>
<dbReference type="EMBL" id="CAJQZP010001668">
    <property type="protein sequence ID" value="CAG5058243.1"/>
    <property type="molecule type" value="Genomic_DNA"/>
</dbReference>
<organism evidence="2 3">
    <name type="scientific">Parnassius apollo</name>
    <name type="common">Apollo butterfly</name>
    <name type="synonym">Papilio apollo</name>
    <dbReference type="NCBI Taxonomy" id="110799"/>
    <lineage>
        <taxon>Eukaryota</taxon>
        <taxon>Metazoa</taxon>
        <taxon>Ecdysozoa</taxon>
        <taxon>Arthropoda</taxon>
        <taxon>Hexapoda</taxon>
        <taxon>Insecta</taxon>
        <taxon>Pterygota</taxon>
        <taxon>Neoptera</taxon>
        <taxon>Endopterygota</taxon>
        <taxon>Lepidoptera</taxon>
        <taxon>Glossata</taxon>
        <taxon>Ditrysia</taxon>
        <taxon>Papilionoidea</taxon>
        <taxon>Papilionidae</taxon>
        <taxon>Parnassiinae</taxon>
        <taxon>Parnassini</taxon>
        <taxon>Parnassius</taxon>
        <taxon>Parnassius</taxon>
    </lineage>
</organism>
<proteinExistence type="predicted"/>
<dbReference type="InterPro" id="IPR000668">
    <property type="entry name" value="Peptidase_C1A_C"/>
</dbReference>
<evidence type="ECO:0000313" key="3">
    <source>
        <dbReference type="Proteomes" id="UP000691718"/>
    </source>
</evidence>
<protein>
    <submittedName>
        <fullName evidence="2">(apollo) hypothetical protein</fullName>
    </submittedName>
</protein>
<dbReference type="Pfam" id="PF00112">
    <property type="entry name" value="Peptidase_C1"/>
    <property type="match status" value="1"/>
</dbReference>
<comment type="caution">
    <text evidence="2">The sequence shown here is derived from an EMBL/GenBank/DDBJ whole genome shotgun (WGS) entry which is preliminary data.</text>
</comment>
<dbReference type="OrthoDB" id="190265at2759"/>